<dbReference type="Proteomes" id="UP000030746">
    <property type="component" value="Unassembled WGS sequence"/>
</dbReference>
<dbReference type="GeneID" id="20235982"/>
<feature type="compositionally biased region" description="Basic residues" evidence="1">
    <location>
        <begin position="9"/>
        <end position="18"/>
    </location>
</feature>
<dbReference type="KEGG" id="lgi:LOTGIDRAFT_153477"/>
<dbReference type="EMBL" id="KB201890">
    <property type="protein sequence ID" value="ESO94000.1"/>
    <property type="molecule type" value="Genomic_DNA"/>
</dbReference>
<gene>
    <name evidence="2" type="ORF">LOTGIDRAFT_153477</name>
</gene>
<proteinExistence type="predicted"/>
<dbReference type="HOGENOM" id="CLU_2280571_0_0_1"/>
<protein>
    <submittedName>
        <fullName evidence="2">Uncharacterized protein</fullName>
    </submittedName>
</protein>
<feature type="region of interest" description="Disordered" evidence="1">
    <location>
        <begin position="1"/>
        <end position="22"/>
    </location>
</feature>
<dbReference type="AlphaFoldDB" id="V4AFT6"/>
<evidence type="ECO:0000313" key="2">
    <source>
        <dbReference type="EMBL" id="ESO94000.1"/>
    </source>
</evidence>
<name>V4AFT6_LOTGI</name>
<accession>V4AFT6</accession>
<keyword evidence="3" id="KW-1185">Reference proteome</keyword>
<dbReference type="CTD" id="20235982"/>
<dbReference type="RefSeq" id="XP_009055610.1">
    <property type="nucleotide sequence ID" value="XM_009057362.1"/>
</dbReference>
<evidence type="ECO:0000313" key="3">
    <source>
        <dbReference type="Proteomes" id="UP000030746"/>
    </source>
</evidence>
<evidence type="ECO:0000256" key="1">
    <source>
        <dbReference type="SAM" id="MobiDB-lite"/>
    </source>
</evidence>
<sequence length="102" mass="11500">MSMLVRKATIARKGRRSRSASLKSRPLLNLKRVSSTRSDCTPASLSLEDSTMAFRNTRRCSSLRIQPTSVTIKEEEPVTILEHSYWSVKGIALKKTLTLCNF</sequence>
<organism evidence="2 3">
    <name type="scientific">Lottia gigantea</name>
    <name type="common">Giant owl limpet</name>
    <dbReference type="NCBI Taxonomy" id="225164"/>
    <lineage>
        <taxon>Eukaryota</taxon>
        <taxon>Metazoa</taxon>
        <taxon>Spiralia</taxon>
        <taxon>Lophotrochozoa</taxon>
        <taxon>Mollusca</taxon>
        <taxon>Gastropoda</taxon>
        <taxon>Patellogastropoda</taxon>
        <taxon>Lottioidea</taxon>
        <taxon>Lottiidae</taxon>
        <taxon>Lottia</taxon>
    </lineage>
</organism>
<reference evidence="2 3" key="1">
    <citation type="journal article" date="2013" name="Nature">
        <title>Insights into bilaterian evolution from three spiralian genomes.</title>
        <authorList>
            <person name="Simakov O."/>
            <person name="Marletaz F."/>
            <person name="Cho S.J."/>
            <person name="Edsinger-Gonzales E."/>
            <person name="Havlak P."/>
            <person name="Hellsten U."/>
            <person name="Kuo D.H."/>
            <person name="Larsson T."/>
            <person name="Lv J."/>
            <person name="Arendt D."/>
            <person name="Savage R."/>
            <person name="Osoegawa K."/>
            <person name="de Jong P."/>
            <person name="Grimwood J."/>
            <person name="Chapman J.A."/>
            <person name="Shapiro H."/>
            <person name="Aerts A."/>
            <person name="Otillar R.P."/>
            <person name="Terry A.Y."/>
            <person name="Boore J.L."/>
            <person name="Grigoriev I.V."/>
            <person name="Lindberg D.R."/>
            <person name="Seaver E.C."/>
            <person name="Weisblat D.A."/>
            <person name="Putnam N.H."/>
            <person name="Rokhsar D.S."/>
        </authorList>
    </citation>
    <scope>NUCLEOTIDE SEQUENCE [LARGE SCALE GENOMIC DNA]</scope>
</reference>